<feature type="non-terminal residue" evidence="1">
    <location>
        <position position="1"/>
    </location>
</feature>
<dbReference type="Proteomes" id="UP000249645">
    <property type="component" value="Unassembled WGS sequence"/>
</dbReference>
<dbReference type="NCBIfam" id="TIGR04131">
    <property type="entry name" value="Bac_Flav_CTERM"/>
    <property type="match status" value="1"/>
</dbReference>
<evidence type="ECO:0008006" key="3">
    <source>
        <dbReference type="Google" id="ProtNLM"/>
    </source>
</evidence>
<evidence type="ECO:0000313" key="2">
    <source>
        <dbReference type="Proteomes" id="UP000249645"/>
    </source>
</evidence>
<evidence type="ECO:0000313" key="1">
    <source>
        <dbReference type="EMBL" id="PZP42049.1"/>
    </source>
</evidence>
<protein>
    <recommendedName>
        <fullName evidence="3">Ig-like domain-containing protein</fullName>
    </recommendedName>
</protein>
<comment type="caution">
    <text evidence="1">The sequence shown here is derived from an EMBL/GenBank/DDBJ whole genome shotgun (WGS) entry which is preliminary data.</text>
</comment>
<dbReference type="AlphaFoldDB" id="A0A2W5GIL7"/>
<accession>A0A2W5GIL7</accession>
<proteinExistence type="predicted"/>
<dbReference type="Pfam" id="PF13585">
    <property type="entry name" value="CHU_C"/>
    <property type="match status" value="1"/>
</dbReference>
<name>A0A2W5GIL7_9SPHI</name>
<reference evidence="1 2" key="1">
    <citation type="submission" date="2017-11" db="EMBL/GenBank/DDBJ databases">
        <title>Infants hospitalized years apart are colonized by the same room-sourced microbial strains.</title>
        <authorList>
            <person name="Brooks B."/>
            <person name="Olm M.R."/>
            <person name="Firek B.A."/>
            <person name="Baker R."/>
            <person name="Thomas B.C."/>
            <person name="Morowitz M.J."/>
            <person name="Banfield J.F."/>
        </authorList>
    </citation>
    <scope>NUCLEOTIDE SEQUENCE [LARGE SCALE GENOMIC DNA]</scope>
    <source>
        <strain evidence="1">S2_009_000_R2_76</strain>
    </source>
</reference>
<organism evidence="1 2">
    <name type="scientific">Pseudopedobacter saltans</name>
    <dbReference type="NCBI Taxonomy" id="151895"/>
    <lineage>
        <taxon>Bacteria</taxon>
        <taxon>Pseudomonadati</taxon>
        <taxon>Bacteroidota</taxon>
        <taxon>Sphingobacteriia</taxon>
        <taxon>Sphingobacteriales</taxon>
        <taxon>Sphingobacteriaceae</taxon>
        <taxon>Pseudopedobacter</taxon>
    </lineage>
</organism>
<dbReference type="EMBL" id="QFOI01000458">
    <property type="protein sequence ID" value="PZP42049.1"/>
    <property type="molecule type" value="Genomic_DNA"/>
</dbReference>
<dbReference type="InterPro" id="IPR026341">
    <property type="entry name" value="T9SS_type_B"/>
</dbReference>
<gene>
    <name evidence="1" type="ORF">DI598_17395</name>
</gene>
<sequence length="364" mass="39924">DPTVFPKDTTVYTVVVQDQGCVDSGTVTVNVLDYIDVKISDTIACRTDSLTLHPISQGLSFLWTQTSGSDTLNNTTIKNPSLLVSNDNSYHIDANLGKCTSQADVTIRTANYPTISVSNDTTICYGSSAFLSGTTDATNFIWSTGNNTTLDLTVSPKNNTTYILYAISPNSYCPKTVSDTSIVNVQQPFTVYLGKDTTIVYNQPTTLHATTSISDSGFTFLWTPDEYLNQTDSSWAIAIIPKGVTTQYYYVTATSQYGCKASDDIRLTIFQTAPDIFVPSGFTPNQDGKNDVIKPILVGIQKFDYFQIFNRWGQLVFSTKTIGDGWDGRLNGAPQPSSTFVYHVKGTDYLNNVIDKKGTIVLIR</sequence>